<proteinExistence type="predicted"/>
<dbReference type="EMBL" id="SRLO01000543">
    <property type="protein sequence ID" value="TNN52559.1"/>
    <property type="molecule type" value="Genomic_DNA"/>
</dbReference>
<gene>
    <name evidence="1" type="ORF">EYF80_037256</name>
</gene>
<dbReference type="Proteomes" id="UP000314294">
    <property type="component" value="Unassembled WGS sequence"/>
</dbReference>
<sequence length="149" mass="16937">MLGPARYFRLRNRKYFNLLSGSDYATSYSPVHLTGDFLFAPLRDAYRQNDMPRLNGWLRLPDAAGTSHRSAVRSARLYVIRVRALSQLADASSQQPAADRSRFSSPAGMNRVRCAWSPVCSPVDVAHIETRKRLTDEKRRRVVREAIVS</sequence>
<name>A0A4Z2GGL1_9TELE</name>
<dbReference type="AlphaFoldDB" id="A0A4Z2GGL1"/>
<keyword evidence="2" id="KW-1185">Reference proteome</keyword>
<comment type="caution">
    <text evidence="1">The sequence shown here is derived from an EMBL/GenBank/DDBJ whole genome shotgun (WGS) entry which is preliminary data.</text>
</comment>
<protein>
    <submittedName>
        <fullName evidence="1">Uncharacterized protein</fullName>
    </submittedName>
</protein>
<accession>A0A4Z2GGL1</accession>
<evidence type="ECO:0000313" key="1">
    <source>
        <dbReference type="EMBL" id="TNN52559.1"/>
    </source>
</evidence>
<evidence type="ECO:0000313" key="2">
    <source>
        <dbReference type="Proteomes" id="UP000314294"/>
    </source>
</evidence>
<reference evidence="1 2" key="1">
    <citation type="submission" date="2019-03" db="EMBL/GenBank/DDBJ databases">
        <title>First draft genome of Liparis tanakae, snailfish: a comprehensive survey of snailfish specific genes.</title>
        <authorList>
            <person name="Kim W."/>
            <person name="Song I."/>
            <person name="Jeong J.-H."/>
            <person name="Kim D."/>
            <person name="Kim S."/>
            <person name="Ryu S."/>
            <person name="Song J.Y."/>
            <person name="Lee S.K."/>
        </authorList>
    </citation>
    <scope>NUCLEOTIDE SEQUENCE [LARGE SCALE GENOMIC DNA]</scope>
    <source>
        <tissue evidence="1">Muscle</tissue>
    </source>
</reference>
<organism evidence="1 2">
    <name type="scientific">Liparis tanakae</name>
    <name type="common">Tanaka's snailfish</name>
    <dbReference type="NCBI Taxonomy" id="230148"/>
    <lineage>
        <taxon>Eukaryota</taxon>
        <taxon>Metazoa</taxon>
        <taxon>Chordata</taxon>
        <taxon>Craniata</taxon>
        <taxon>Vertebrata</taxon>
        <taxon>Euteleostomi</taxon>
        <taxon>Actinopterygii</taxon>
        <taxon>Neopterygii</taxon>
        <taxon>Teleostei</taxon>
        <taxon>Neoteleostei</taxon>
        <taxon>Acanthomorphata</taxon>
        <taxon>Eupercaria</taxon>
        <taxon>Perciformes</taxon>
        <taxon>Cottioidei</taxon>
        <taxon>Cottales</taxon>
        <taxon>Liparidae</taxon>
        <taxon>Liparis</taxon>
    </lineage>
</organism>